<protein>
    <submittedName>
        <fullName evidence="2">P-loop NTPase fold protein</fullName>
    </submittedName>
</protein>
<dbReference type="InterPro" id="IPR027417">
    <property type="entry name" value="P-loop_NTPase"/>
</dbReference>
<reference evidence="3" key="1">
    <citation type="journal article" date="2019" name="Int. J. Syst. Evol. Microbiol.">
        <title>The Global Catalogue of Microorganisms (GCM) 10K type strain sequencing project: providing services to taxonomists for standard genome sequencing and annotation.</title>
        <authorList>
            <consortium name="The Broad Institute Genomics Platform"/>
            <consortium name="The Broad Institute Genome Sequencing Center for Infectious Disease"/>
            <person name="Wu L."/>
            <person name="Ma J."/>
        </authorList>
    </citation>
    <scope>NUCLEOTIDE SEQUENCE [LARGE SCALE GENOMIC DNA]</scope>
    <source>
        <strain evidence="3">CGMCC 1.16031</strain>
    </source>
</reference>
<dbReference type="Pfam" id="PF07693">
    <property type="entry name" value="KAP_NTPase"/>
    <property type="match status" value="1"/>
</dbReference>
<dbReference type="PANTHER" id="PTHR10285">
    <property type="entry name" value="URIDINE KINASE"/>
    <property type="match status" value="1"/>
</dbReference>
<name>A0ABW1XH87_9ALTE</name>
<dbReference type="InterPro" id="IPR011646">
    <property type="entry name" value="KAP_P-loop"/>
</dbReference>
<dbReference type="Proteomes" id="UP001596364">
    <property type="component" value="Unassembled WGS sequence"/>
</dbReference>
<sequence length="290" mass="32750">MLLQFASQHRLGKGFIHDATTWYVPLAERILLHFKRAKRPVMVGINGCQGSGKTTFCAFVADYLRQNHAVNVLCLSLDDFYFSHARRQHLAASIHPLLQTRGVPGTHDTVELAAVLEQVRQQASSFSVPRFNKATDNPAVSQPIDGPVDILLFEGWCWGVPAQDEASLLKPINALEAQEDSDGRWRHYVNQQLASHYLPLYAFMDMWLMLRAPSFAQVFAWRLEQEHKLRDATSGAGDGLMNDVQLARFIQHYQRLTERSLAALPARCDWVLMLDEQRRVTRCLPGGGNG</sequence>
<gene>
    <name evidence="2" type="ORF">ACFP85_03120</name>
</gene>
<accession>A0ABW1XH87</accession>
<comment type="caution">
    <text evidence="2">The sequence shown here is derived from an EMBL/GenBank/DDBJ whole genome shotgun (WGS) entry which is preliminary data.</text>
</comment>
<proteinExistence type="predicted"/>
<dbReference type="Gene3D" id="3.40.50.300">
    <property type="entry name" value="P-loop containing nucleotide triphosphate hydrolases"/>
    <property type="match status" value="1"/>
</dbReference>
<dbReference type="SUPFAM" id="SSF52540">
    <property type="entry name" value="P-loop containing nucleoside triphosphate hydrolases"/>
    <property type="match status" value="1"/>
</dbReference>
<organism evidence="2 3">
    <name type="scientific">Pseudobowmanella zhangzhouensis</name>
    <dbReference type="NCBI Taxonomy" id="1537679"/>
    <lineage>
        <taxon>Bacteria</taxon>
        <taxon>Pseudomonadati</taxon>
        <taxon>Pseudomonadota</taxon>
        <taxon>Gammaproteobacteria</taxon>
        <taxon>Alteromonadales</taxon>
        <taxon>Alteromonadaceae</taxon>
    </lineage>
</organism>
<evidence type="ECO:0000313" key="3">
    <source>
        <dbReference type="Proteomes" id="UP001596364"/>
    </source>
</evidence>
<dbReference type="EMBL" id="JBHSUS010000001">
    <property type="protein sequence ID" value="MFC6439146.1"/>
    <property type="molecule type" value="Genomic_DNA"/>
</dbReference>
<keyword evidence="3" id="KW-1185">Reference proteome</keyword>
<evidence type="ECO:0000313" key="2">
    <source>
        <dbReference type="EMBL" id="MFC6439146.1"/>
    </source>
</evidence>
<feature type="domain" description="KAP NTPase" evidence="1">
    <location>
        <begin position="37"/>
        <end position="99"/>
    </location>
</feature>
<evidence type="ECO:0000259" key="1">
    <source>
        <dbReference type="Pfam" id="PF07693"/>
    </source>
</evidence>
<dbReference type="RefSeq" id="WP_131259258.1">
    <property type="nucleotide sequence ID" value="NZ_JBHSUS010000001.1"/>
</dbReference>